<evidence type="ECO:0000313" key="2">
    <source>
        <dbReference type="Proteomes" id="UP000230233"/>
    </source>
</evidence>
<proteinExistence type="predicted"/>
<dbReference type="EMBL" id="PDUG01000004">
    <property type="protein sequence ID" value="PIC32643.1"/>
    <property type="molecule type" value="Genomic_DNA"/>
</dbReference>
<keyword evidence="2" id="KW-1185">Reference proteome</keyword>
<reference evidence="2" key="1">
    <citation type="submission" date="2017-10" db="EMBL/GenBank/DDBJ databases">
        <title>Rapid genome shrinkage in a self-fertile nematode reveals novel sperm competition proteins.</title>
        <authorList>
            <person name="Yin D."/>
            <person name="Schwarz E.M."/>
            <person name="Thomas C.G."/>
            <person name="Felde R.L."/>
            <person name="Korf I.F."/>
            <person name="Cutter A.D."/>
            <person name="Schartner C.M."/>
            <person name="Ralston E.J."/>
            <person name="Meyer B.J."/>
            <person name="Haag E.S."/>
        </authorList>
    </citation>
    <scope>NUCLEOTIDE SEQUENCE [LARGE SCALE GENOMIC DNA]</scope>
    <source>
        <strain evidence="2">JU1422</strain>
    </source>
</reference>
<gene>
    <name evidence="1" type="primary">Cnig_chr_IV.g12894</name>
    <name evidence="1" type="ORF">B9Z55_012894</name>
</gene>
<dbReference type="Proteomes" id="UP000230233">
    <property type="component" value="Chromosome IV"/>
</dbReference>
<comment type="caution">
    <text evidence="1">The sequence shown here is derived from an EMBL/GenBank/DDBJ whole genome shotgun (WGS) entry which is preliminary data.</text>
</comment>
<protein>
    <submittedName>
        <fullName evidence="1">Uncharacterized protein</fullName>
    </submittedName>
</protein>
<sequence>MEPAKFNSLANTARTRVHVLVRGRSPLQPKNCHGRLPSLWVLTDSGHQSQKNRGFVARTGKARQADLSLHLWTNWRTSDTGRQFLTGSTKIKPNL</sequence>
<evidence type="ECO:0000313" key="1">
    <source>
        <dbReference type="EMBL" id="PIC32643.1"/>
    </source>
</evidence>
<dbReference type="AlphaFoldDB" id="A0A2G5TZH7"/>
<name>A0A2G5TZH7_9PELO</name>
<accession>A0A2G5TZH7</accession>
<organism evidence="1 2">
    <name type="scientific">Caenorhabditis nigoni</name>
    <dbReference type="NCBI Taxonomy" id="1611254"/>
    <lineage>
        <taxon>Eukaryota</taxon>
        <taxon>Metazoa</taxon>
        <taxon>Ecdysozoa</taxon>
        <taxon>Nematoda</taxon>
        <taxon>Chromadorea</taxon>
        <taxon>Rhabditida</taxon>
        <taxon>Rhabditina</taxon>
        <taxon>Rhabditomorpha</taxon>
        <taxon>Rhabditoidea</taxon>
        <taxon>Rhabditidae</taxon>
        <taxon>Peloderinae</taxon>
        <taxon>Caenorhabditis</taxon>
    </lineage>
</organism>